<feature type="domain" description="ScoMcrA-like SRA" evidence="2">
    <location>
        <begin position="13"/>
        <end position="154"/>
    </location>
</feature>
<evidence type="ECO:0000313" key="4">
    <source>
        <dbReference type="Proteomes" id="UP000642284"/>
    </source>
</evidence>
<evidence type="ECO:0000256" key="1">
    <source>
        <dbReference type="SAM" id="MobiDB-lite"/>
    </source>
</evidence>
<dbReference type="InterPro" id="IPR058712">
    <property type="entry name" value="SRA_ScoMcrA"/>
</dbReference>
<reference evidence="3 4" key="1">
    <citation type="submission" date="2020-08" db="EMBL/GenBank/DDBJ databases">
        <title>Genemic of Streptomyces polyaspartic.</title>
        <authorList>
            <person name="Liu W."/>
        </authorList>
    </citation>
    <scope>NUCLEOTIDE SEQUENCE [LARGE SCALE GENOMIC DNA]</scope>
    <source>
        <strain evidence="3 4">TRM66268-LWL</strain>
    </source>
</reference>
<evidence type="ECO:0000313" key="3">
    <source>
        <dbReference type="EMBL" id="MBC9717100.1"/>
    </source>
</evidence>
<dbReference type="EMBL" id="JACTVJ010000017">
    <property type="protein sequence ID" value="MBC9717100.1"/>
    <property type="molecule type" value="Genomic_DNA"/>
</dbReference>
<protein>
    <recommendedName>
        <fullName evidence="2">ScoMcrA-like SRA domain-containing protein</fullName>
    </recommendedName>
</protein>
<comment type="caution">
    <text evidence="3">The sequence shown here is derived from an EMBL/GenBank/DDBJ whole genome shotgun (WGS) entry which is preliminary data.</text>
</comment>
<dbReference type="RefSeq" id="WP_187817526.1">
    <property type="nucleotide sequence ID" value="NZ_JACTVJ010000017.1"/>
</dbReference>
<accession>A0ABR7SQZ8</accession>
<proteinExistence type="predicted"/>
<dbReference type="Proteomes" id="UP000642284">
    <property type="component" value="Unassembled WGS sequence"/>
</dbReference>
<organism evidence="3 4">
    <name type="scientific">Streptomyces polyasparticus</name>
    <dbReference type="NCBI Taxonomy" id="2767826"/>
    <lineage>
        <taxon>Bacteria</taxon>
        <taxon>Bacillati</taxon>
        <taxon>Actinomycetota</taxon>
        <taxon>Actinomycetes</taxon>
        <taxon>Kitasatosporales</taxon>
        <taxon>Streptomycetaceae</taxon>
        <taxon>Streptomyces</taxon>
    </lineage>
</organism>
<name>A0ABR7SQZ8_9ACTN</name>
<dbReference type="Pfam" id="PF26348">
    <property type="entry name" value="SRA_ScoMcrA"/>
    <property type="match status" value="1"/>
</dbReference>
<feature type="region of interest" description="Disordered" evidence="1">
    <location>
        <begin position="326"/>
        <end position="349"/>
    </location>
</feature>
<keyword evidence="4" id="KW-1185">Reference proteome</keyword>
<gene>
    <name evidence="3" type="ORF">H9Y04_31670</name>
</gene>
<feature type="region of interest" description="Disordered" evidence="1">
    <location>
        <begin position="177"/>
        <end position="204"/>
    </location>
</feature>
<evidence type="ECO:0000259" key="2">
    <source>
        <dbReference type="Pfam" id="PF26348"/>
    </source>
</evidence>
<sequence>MTTSVPSFRPGDIRTRAEIYRELGGTGGTGGIVPSISKKTVLLFSDAQSGEKLGYRDGWLRDQGTDGPIFMYTGAGQIGDQTLTKVNKSVLQHREEGRTLHLFIRHGKIPNTDTKTHRYIGAFELAEDPPYKWRRARDKEGDERDVVVFRLRPTGEYNRLKSDDMPLPRETRPLRFLGRGRRSPAPTFSRGRRARDRAAAHAVPRQAQTLVSDLSSELISRNQELMDLEVHARGRQEAMEAALYNASVNTIYEPTNDTTHREVLEALMKLADISRYLSEPHNGLPLRCMILTPDEPDEDIRDLLAHQGVGLIYRNADGSFTELPLDTQGSTPPTPPLASLCADCPQRSA</sequence>